<dbReference type="InterPro" id="IPR036388">
    <property type="entry name" value="WH-like_DNA-bd_sf"/>
</dbReference>
<dbReference type="Gene3D" id="1.10.10.10">
    <property type="entry name" value="Winged helix-like DNA-binding domain superfamily/Winged helix DNA-binding domain"/>
    <property type="match status" value="1"/>
</dbReference>
<evidence type="ECO:0000313" key="1">
    <source>
        <dbReference type="EMBL" id="WAW15422.1"/>
    </source>
</evidence>
<dbReference type="Pfam" id="PF13412">
    <property type="entry name" value="HTH_24"/>
    <property type="match status" value="1"/>
</dbReference>
<dbReference type="SUPFAM" id="SSF46785">
    <property type="entry name" value="Winged helix' DNA-binding domain"/>
    <property type="match status" value="1"/>
</dbReference>
<dbReference type="RefSeq" id="WP_269312095.1">
    <property type="nucleotide sequence ID" value="NZ_CP114052.1"/>
</dbReference>
<proteinExistence type="predicted"/>
<accession>A0ABY7JU57</accession>
<dbReference type="Proteomes" id="UP001164187">
    <property type="component" value="Chromosome"/>
</dbReference>
<dbReference type="EMBL" id="CP114052">
    <property type="protein sequence ID" value="WAW15422.1"/>
    <property type="molecule type" value="Genomic_DNA"/>
</dbReference>
<organism evidence="1 2">
    <name type="scientific">Peptostreptococcus equinus</name>
    <dbReference type="NCBI Taxonomy" id="3003601"/>
    <lineage>
        <taxon>Bacteria</taxon>
        <taxon>Bacillati</taxon>
        <taxon>Bacillota</taxon>
        <taxon>Clostridia</taxon>
        <taxon>Peptostreptococcales</taxon>
        <taxon>Peptostreptococcaceae</taxon>
        <taxon>Peptostreptococcus</taxon>
    </lineage>
</organism>
<evidence type="ECO:0000313" key="2">
    <source>
        <dbReference type="Proteomes" id="UP001164187"/>
    </source>
</evidence>
<dbReference type="InterPro" id="IPR036390">
    <property type="entry name" value="WH_DNA-bd_sf"/>
</dbReference>
<gene>
    <name evidence="1" type="ORF">O0R46_02970</name>
</gene>
<protein>
    <submittedName>
        <fullName evidence="1">Winged helix-turn-helix domain-containing protein</fullName>
    </submittedName>
</protein>
<name>A0ABY7JU57_9FIRM</name>
<reference evidence="1" key="1">
    <citation type="submission" date="2022-12" db="EMBL/GenBank/DDBJ databases">
        <title>Peptostreptococcus.</title>
        <authorList>
            <person name="Lee S.H."/>
        </authorList>
    </citation>
    <scope>NUCLEOTIDE SEQUENCE</scope>
    <source>
        <strain evidence="1">CBA3647</strain>
    </source>
</reference>
<sequence length="114" mass="13204">MKGTALEKVYDYVAENPEATNDDIAHEVGIDYGTSKTYVNRLKARGLIDTVYEGGLRTIHILKDYPLPNIRPKTFKQEIYTEMVEAYAEDFKQCETFEERLKVGREIRIILNDL</sequence>
<keyword evidence="2" id="KW-1185">Reference proteome</keyword>